<dbReference type="RefSeq" id="WP_183308055.1">
    <property type="nucleotide sequence ID" value="NZ_JACIEP010000011.1"/>
</dbReference>
<dbReference type="Pfam" id="PF21906">
    <property type="entry name" value="WHD_NrtR"/>
    <property type="match status" value="1"/>
</dbReference>
<dbReference type="InterPro" id="IPR000086">
    <property type="entry name" value="NUDIX_hydrolase_dom"/>
</dbReference>
<proteinExistence type="predicted"/>
<dbReference type="Gene3D" id="1.10.10.10">
    <property type="entry name" value="Winged helix-like DNA-binding domain superfamily/Winged helix DNA-binding domain"/>
    <property type="match status" value="1"/>
</dbReference>
<dbReference type="Pfam" id="PF00293">
    <property type="entry name" value="NUDIX"/>
    <property type="match status" value="1"/>
</dbReference>
<dbReference type="PANTHER" id="PTHR43736">
    <property type="entry name" value="ADP-RIBOSE PYROPHOSPHATASE"/>
    <property type="match status" value="1"/>
</dbReference>
<organism evidence="2 3">
    <name type="scientific">Dysgonomonas hofstadii</name>
    <dbReference type="NCBI Taxonomy" id="637886"/>
    <lineage>
        <taxon>Bacteria</taxon>
        <taxon>Pseudomonadati</taxon>
        <taxon>Bacteroidota</taxon>
        <taxon>Bacteroidia</taxon>
        <taxon>Bacteroidales</taxon>
        <taxon>Dysgonomonadaceae</taxon>
        <taxon>Dysgonomonas</taxon>
    </lineage>
</organism>
<dbReference type="AlphaFoldDB" id="A0A840CP86"/>
<dbReference type="SUPFAM" id="SSF55811">
    <property type="entry name" value="Nudix"/>
    <property type="match status" value="1"/>
</dbReference>
<dbReference type="PANTHER" id="PTHR43736:SF4">
    <property type="entry name" value="SLR1690 PROTEIN"/>
    <property type="match status" value="1"/>
</dbReference>
<dbReference type="InterPro" id="IPR015797">
    <property type="entry name" value="NUDIX_hydrolase-like_dom_sf"/>
</dbReference>
<dbReference type="InterPro" id="IPR054105">
    <property type="entry name" value="WHD_NrtR"/>
</dbReference>
<dbReference type="InterPro" id="IPR036388">
    <property type="entry name" value="WH-like_DNA-bd_sf"/>
</dbReference>
<comment type="caution">
    <text evidence="2">The sequence shown here is derived from an EMBL/GenBank/DDBJ whole genome shotgun (WGS) entry which is preliminary data.</text>
</comment>
<protein>
    <submittedName>
        <fullName evidence="2">ADP-ribose pyrophosphatase YjhB (NUDIX family)</fullName>
    </submittedName>
</protein>
<gene>
    <name evidence="2" type="ORF">GGR21_003111</name>
</gene>
<dbReference type="CDD" id="cd18873">
    <property type="entry name" value="NUDIX_NadM_like"/>
    <property type="match status" value="1"/>
</dbReference>
<dbReference type="InterPro" id="IPR036390">
    <property type="entry name" value="WH_DNA-bd_sf"/>
</dbReference>
<name>A0A840CP86_9BACT</name>
<dbReference type="EMBL" id="JACIEP010000011">
    <property type="protein sequence ID" value="MBB4037196.1"/>
    <property type="molecule type" value="Genomic_DNA"/>
</dbReference>
<dbReference type="PROSITE" id="PS51462">
    <property type="entry name" value="NUDIX"/>
    <property type="match status" value="1"/>
</dbReference>
<feature type="domain" description="Nudix hydrolase" evidence="1">
    <location>
        <begin position="19"/>
        <end position="168"/>
    </location>
</feature>
<dbReference type="Gene3D" id="3.90.79.10">
    <property type="entry name" value="Nucleoside Triphosphate Pyrophosphohydrolase"/>
    <property type="match status" value="1"/>
</dbReference>
<dbReference type="Proteomes" id="UP000555103">
    <property type="component" value="Unassembled WGS sequence"/>
</dbReference>
<evidence type="ECO:0000259" key="1">
    <source>
        <dbReference type="PROSITE" id="PS51462"/>
    </source>
</evidence>
<keyword evidence="3" id="KW-1185">Reference proteome</keyword>
<evidence type="ECO:0000313" key="3">
    <source>
        <dbReference type="Proteomes" id="UP000555103"/>
    </source>
</evidence>
<reference evidence="2 3" key="1">
    <citation type="submission" date="2020-08" db="EMBL/GenBank/DDBJ databases">
        <title>Genomic Encyclopedia of Type Strains, Phase IV (KMG-IV): sequencing the most valuable type-strain genomes for metagenomic binning, comparative biology and taxonomic classification.</title>
        <authorList>
            <person name="Goeker M."/>
        </authorList>
    </citation>
    <scope>NUCLEOTIDE SEQUENCE [LARGE SCALE GENOMIC DNA]</scope>
    <source>
        <strain evidence="2 3">DSM 104969</strain>
    </source>
</reference>
<dbReference type="SUPFAM" id="SSF46785">
    <property type="entry name" value="Winged helix' DNA-binding domain"/>
    <property type="match status" value="1"/>
</dbReference>
<evidence type="ECO:0000313" key="2">
    <source>
        <dbReference type="EMBL" id="MBB4037196.1"/>
    </source>
</evidence>
<sequence>MENEKSPFDTLDQGREIFIPNVSVDCIVLGYHDGSLKTLLCKFKVSESWMLPGGFVGKDEDPDEAMLRILKDRTGLDRVYLKQFCFFGKKTRTNLGEHEKILRELKVRPENGKWYMDRFISLGYYSLIRYDKARVTVREYEDVDWFCLDELPPLYGDHKEIIDTAVQTIRKQIGFIPIGYELLPEKFTMPELRNIYESLLNRELDRRNFQRKMLSIGYITPLNETRRAGAHKSPNLYSFIKDKYEEAEKYGVQIMSNNF</sequence>
<accession>A0A840CP86</accession>